<comment type="subcellular location">
    <subcellularLocation>
        <location evidence="1">Cell outer membrane</location>
    </subcellularLocation>
</comment>
<dbReference type="InterPro" id="IPR006665">
    <property type="entry name" value="OmpA-like"/>
</dbReference>
<dbReference type="PROSITE" id="PS51123">
    <property type="entry name" value="OMPA_2"/>
    <property type="match status" value="1"/>
</dbReference>
<gene>
    <name evidence="7" type="ORF">RC74_08850</name>
</gene>
<dbReference type="PRINTS" id="PR01021">
    <property type="entry name" value="OMPADOMAIN"/>
</dbReference>
<dbReference type="Pfam" id="PF00691">
    <property type="entry name" value="OmpA"/>
    <property type="match status" value="1"/>
</dbReference>
<dbReference type="InterPro" id="IPR050330">
    <property type="entry name" value="Bact_OuterMem_StrucFunc"/>
</dbReference>
<dbReference type="InterPro" id="IPR036737">
    <property type="entry name" value="OmpA-like_sf"/>
</dbReference>
<dbReference type="PANTHER" id="PTHR30329">
    <property type="entry name" value="STATOR ELEMENT OF FLAGELLAR MOTOR COMPLEX"/>
    <property type="match status" value="1"/>
</dbReference>
<keyword evidence="5" id="KW-0732">Signal</keyword>
<proteinExistence type="predicted"/>
<dbReference type="InterPro" id="IPR006664">
    <property type="entry name" value="OMP_bac"/>
</dbReference>
<reference evidence="7 8" key="1">
    <citation type="submission" date="2016-02" db="EMBL/GenBank/DDBJ databases">
        <title>Complete genome sequence of Halocynthiibacter arcticus PAMC 20958t from arctic marine sediment.</title>
        <authorList>
            <person name="Lee Y.M."/>
            <person name="Baek K."/>
            <person name="Lee H.K."/>
            <person name="Shin S.C."/>
        </authorList>
    </citation>
    <scope>NUCLEOTIDE SEQUENCE [LARGE SCALE GENOMIC DNA]</scope>
    <source>
        <strain evidence="7">PAMC 20958</strain>
    </source>
</reference>
<evidence type="ECO:0000259" key="6">
    <source>
        <dbReference type="PROSITE" id="PS51123"/>
    </source>
</evidence>
<organism evidence="7 8">
    <name type="scientific">Falsihalocynthiibacter arcticus</name>
    <dbReference type="NCBI Taxonomy" id="1579316"/>
    <lineage>
        <taxon>Bacteria</taxon>
        <taxon>Pseudomonadati</taxon>
        <taxon>Pseudomonadota</taxon>
        <taxon>Alphaproteobacteria</taxon>
        <taxon>Rhodobacterales</taxon>
        <taxon>Roseobacteraceae</taxon>
        <taxon>Falsihalocynthiibacter</taxon>
    </lineage>
</organism>
<keyword evidence="2 4" id="KW-0472">Membrane</keyword>
<dbReference type="GO" id="GO:0009279">
    <property type="term" value="C:cell outer membrane"/>
    <property type="evidence" value="ECO:0007669"/>
    <property type="project" value="UniProtKB-SubCell"/>
</dbReference>
<sequence length="216" mass="21881">MILTKSKLLLASAAVLALASCTDPGYVTGESQSKTKDGAIIGGLLGGFIGATSGSPKNAALGAAAGAIVGTAIGSALDQQKKDLDASFTNSAIDVVNTGTELIVVMPQGILFDSDSSTVKSSLDGEIRALATNLQNYPKSTVTIYGHTDNTGTAEHNLLLSQRRADAVMAKILSAGVSGGRVSAVGKGEDSPVASNLTEEGKAANRRVEIVIHPTN</sequence>
<evidence type="ECO:0000256" key="1">
    <source>
        <dbReference type="ARBA" id="ARBA00004442"/>
    </source>
</evidence>
<dbReference type="OrthoDB" id="9782229at2"/>
<dbReference type="CDD" id="cd07185">
    <property type="entry name" value="OmpA_C-like"/>
    <property type="match status" value="1"/>
</dbReference>
<dbReference type="STRING" id="1579316.RC74_08850"/>
<name>A0A126UZ53_9RHOB</name>
<evidence type="ECO:0000256" key="5">
    <source>
        <dbReference type="SAM" id="SignalP"/>
    </source>
</evidence>
<accession>A0A126UZ53</accession>
<keyword evidence="8" id="KW-1185">Reference proteome</keyword>
<evidence type="ECO:0000313" key="7">
    <source>
        <dbReference type="EMBL" id="AML51348.1"/>
    </source>
</evidence>
<dbReference type="PROSITE" id="PS51257">
    <property type="entry name" value="PROKAR_LIPOPROTEIN"/>
    <property type="match status" value="1"/>
</dbReference>
<dbReference type="SUPFAM" id="SSF103088">
    <property type="entry name" value="OmpA-like"/>
    <property type="match status" value="1"/>
</dbReference>
<dbReference type="Pfam" id="PF13441">
    <property type="entry name" value="Gly-zipper_YMGG"/>
    <property type="match status" value="1"/>
</dbReference>
<evidence type="ECO:0000256" key="2">
    <source>
        <dbReference type="ARBA" id="ARBA00023136"/>
    </source>
</evidence>
<dbReference type="KEGG" id="hat:RC74_08850"/>
<keyword evidence="3" id="KW-0998">Cell outer membrane</keyword>
<evidence type="ECO:0000256" key="4">
    <source>
        <dbReference type="PROSITE-ProRule" id="PRU00473"/>
    </source>
</evidence>
<dbReference type="AlphaFoldDB" id="A0A126UZ53"/>
<dbReference type="Proteomes" id="UP000070371">
    <property type="component" value="Chromosome"/>
</dbReference>
<evidence type="ECO:0000256" key="3">
    <source>
        <dbReference type="ARBA" id="ARBA00023237"/>
    </source>
</evidence>
<dbReference type="EMBL" id="CP014327">
    <property type="protein sequence ID" value="AML51348.1"/>
    <property type="molecule type" value="Genomic_DNA"/>
</dbReference>
<feature type="chain" id="PRO_5007443576" description="OmpA-like domain-containing protein" evidence="5">
    <location>
        <begin position="20"/>
        <end position="216"/>
    </location>
</feature>
<protein>
    <recommendedName>
        <fullName evidence="6">OmpA-like domain-containing protein</fullName>
    </recommendedName>
</protein>
<feature type="domain" description="OmpA-like" evidence="6">
    <location>
        <begin position="99"/>
        <end position="216"/>
    </location>
</feature>
<dbReference type="Gene3D" id="3.30.1330.60">
    <property type="entry name" value="OmpA-like domain"/>
    <property type="match status" value="1"/>
</dbReference>
<dbReference type="PANTHER" id="PTHR30329:SF21">
    <property type="entry name" value="LIPOPROTEIN YIAD-RELATED"/>
    <property type="match status" value="1"/>
</dbReference>
<feature type="signal peptide" evidence="5">
    <location>
        <begin position="1"/>
        <end position="19"/>
    </location>
</feature>
<dbReference type="InterPro" id="IPR027367">
    <property type="entry name" value="Gly-zipper_YMGG"/>
</dbReference>
<evidence type="ECO:0000313" key="8">
    <source>
        <dbReference type="Proteomes" id="UP000070371"/>
    </source>
</evidence>
<dbReference type="RefSeq" id="WP_039001927.1">
    <property type="nucleotide sequence ID" value="NZ_CP014327.1"/>
</dbReference>